<reference evidence="2 3" key="1">
    <citation type="submission" date="2019-10" db="EMBL/GenBank/DDBJ databases">
        <authorList>
            <person name="Palmer J.M."/>
        </authorList>
    </citation>
    <scope>NUCLEOTIDE SEQUENCE [LARGE SCALE GENOMIC DNA]</scope>
    <source>
        <strain evidence="2 3">TWF718</strain>
    </source>
</reference>
<dbReference type="EMBL" id="JAVHNR010000002">
    <property type="protein sequence ID" value="KAK6350578.1"/>
    <property type="molecule type" value="Genomic_DNA"/>
</dbReference>
<dbReference type="Proteomes" id="UP001313282">
    <property type="component" value="Unassembled WGS sequence"/>
</dbReference>
<dbReference type="AlphaFoldDB" id="A0AAN8N5B5"/>
<name>A0AAN8N5B5_9PEZI</name>
<accession>A0AAN8N5B5</accession>
<feature type="region of interest" description="Disordered" evidence="1">
    <location>
        <begin position="145"/>
        <end position="167"/>
    </location>
</feature>
<gene>
    <name evidence="2" type="ORF">TWF718_003767</name>
</gene>
<keyword evidence="3" id="KW-1185">Reference proteome</keyword>
<evidence type="ECO:0000256" key="1">
    <source>
        <dbReference type="SAM" id="MobiDB-lite"/>
    </source>
</evidence>
<protein>
    <submittedName>
        <fullName evidence="2">Uncharacterized protein</fullName>
    </submittedName>
</protein>
<sequence>MNSIQSPNITQTHNASTANLIMGLIGVSGPARFAGPEDSSEPLEYSDLSTGRHAPMKTCQKVSGSCNPRKRRSGSDGTIEAPSKKRPRASSQPPRPSRPNAFFDISGDETNDTASEDEKVAFHPYHELGPSTGHRMELVYAADEEDEEGLLDQQSDSRASEGPSLEDLPKDAIFHDISSALYDTLELTIRNADTLRQGGENIIKNATMMKAHAMNIQAQLDIELNCETKTEHQNQSPCSCGANTPASVLNVWKAQFHGGFLSSSVEFSGLSQKLGVIGAGPAITRGRNNKIILHEDR</sequence>
<evidence type="ECO:0000313" key="2">
    <source>
        <dbReference type="EMBL" id="KAK6350578.1"/>
    </source>
</evidence>
<organism evidence="2 3">
    <name type="scientific">Orbilia javanica</name>
    <dbReference type="NCBI Taxonomy" id="47235"/>
    <lineage>
        <taxon>Eukaryota</taxon>
        <taxon>Fungi</taxon>
        <taxon>Dikarya</taxon>
        <taxon>Ascomycota</taxon>
        <taxon>Pezizomycotina</taxon>
        <taxon>Orbiliomycetes</taxon>
        <taxon>Orbiliales</taxon>
        <taxon>Orbiliaceae</taxon>
        <taxon>Orbilia</taxon>
    </lineage>
</organism>
<comment type="caution">
    <text evidence="2">The sequence shown here is derived from an EMBL/GenBank/DDBJ whole genome shotgun (WGS) entry which is preliminary data.</text>
</comment>
<evidence type="ECO:0000313" key="3">
    <source>
        <dbReference type="Proteomes" id="UP001313282"/>
    </source>
</evidence>
<proteinExistence type="predicted"/>
<feature type="region of interest" description="Disordered" evidence="1">
    <location>
        <begin position="32"/>
        <end position="113"/>
    </location>
</feature>